<organism evidence="2 3">
    <name type="scientific">Setaria italica</name>
    <name type="common">Foxtail millet</name>
    <name type="synonym">Panicum italicum</name>
    <dbReference type="NCBI Taxonomy" id="4555"/>
    <lineage>
        <taxon>Eukaryota</taxon>
        <taxon>Viridiplantae</taxon>
        <taxon>Streptophyta</taxon>
        <taxon>Embryophyta</taxon>
        <taxon>Tracheophyta</taxon>
        <taxon>Spermatophyta</taxon>
        <taxon>Magnoliopsida</taxon>
        <taxon>Liliopsida</taxon>
        <taxon>Poales</taxon>
        <taxon>Poaceae</taxon>
        <taxon>PACMAD clade</taxon>
        <taxon>Panicoideae</taxon>
        <taxon>Panicodae</taxon>
        <taxon>Paniceae</taxon>
        <taxon>Cenchrinae</taxon>
        <taxon>Setaria</taxon>
    </lineage>
</organism>
<accession>K3XNW0</accession>
<dbReference type="Proteomes" id="UP000004995">
    <property type="component" value="Unassembled WGS sequence"/>
</dbReference>
<evidence type="ECO:0000313" key="2">
    <source>
        <dbReference type="EnsemblPlants" id="KQL05804"/>
    </source>
</evidence>
<sequence length="80" mass="9051">MRCRPSPRPRTAGLGEAERPRSLALASQRRLPTNLRSAGHQCRNSRGRARRRGRCDGRRTHECDDAGCQIVLYLTLPELI</sequence>
<dbReference type="HOGENOM" id="CLU_2594347_0_0_1"/>
<keyword evidence="3" id="KW-1185">Reference proteome</keyword>
<dbReference type="InParanoid" id="K3XNW0"/>
<dbReference type="AlphaFoldDB" id="K3XNW0"/>
<reference evidence="3" key="1">
    <citation type="journal article" date="2012" name="Nat. Biotechnol.">
        <title>Reference genome sequence of the model plant Setaria.</title>
        <authorList>
            <person name="Bennetzen J.L."/>
            <person name="Schmutz J."/>
            <person name="Wang H."/>
            <person name="Percifield R."/>
            <person name="Hawkins J."/>
            <person name="Pontaroli A.C."/>
            <person name="Estep M."/>
            <person name="Feng L."/>
            <person name="Vaughn J.N."/>
            <person name="Grimwood J."/>
            <person name="Jenkins J."/>
            <person name="Barry K."/>
            <person name="Lindquist E."/>
            <person name="Hellsten U."/>
            <person name="Deshpande S."/>
            <person name="Wang X."/>
            <person name="Wu X."/>
            <person name="Mitros T."/>
            <person name="Triplett J."/>
            <person name="Yang X."/>
            <person name="Ye C.Y."/>
            <person name="Mauro-Herrera M."/>
            <person name="Wang L."/>
            <person name="Li P."/>
            <person name="Sharma M."/>
            <person name="Sharma R."/>
            <person name="Ronald P.C."/>
            <person name="Panaud O."/>
            <person name="Kellogg E.A."/>
            <person name="Brutnell T.P."/>
            <person name="Doust A.N."/>
            <person name="Tuskan G.A."/>
            <person name="Rokhsar D."/>
            <person name="Devos K.M."/>
        </authorList>
    </citation>
    <scope>NUCLEOTIDE SEQUENCE [LARGE SCALE GENOMIC DNA]</scope>
    <source>
        <strain evidence="3">cv. Yugu1</strain>
    </source>
</reference>
<name>K3XNW0_SETIT</name>
<protein>
    <submittedName>
        <fullName evidence="2">Uncharacterized protein</fullName>
    </submittedName>
</protein>
<evidence type="ECO:0000256" key="1">
    <source>
        <dbReference type="SAM" id="MobiDB-lite"/>
    </source>
</evidence>
<feature type="region of interest" description="Disordered" evidence="1">
    <location>
        <begin position="1"/>
        <end position="27"/>
    </location>
</feature>
<evidence type="ECO:0000313" key="3">
    <source>
        <dbReference type="Proteomes" id="UP000004995"/>
    </source>
</evidence>
<dbReference type="Gramene" id="KQL05804">
    <property type="protein sequence ID" value="KQL05804"/>
    <property type="gene ID" value="SETIT_003583mg"/>
</dbReference>
<dbReference type="EnsemblPlants" id="KQL05804">
    <property type="protein sequence ID" value="KQL05804"/>
    <property type="gene ID" value="SETIT_003583mg"/>
</dbReference>
<reference evidence="2" key="2">
    <citation type="submission" date="2018-08" db="UniProtKB">
        <authorList>
            <consortium name="EnsemblPlants"/>
        </authorList>
    </citation>
    <scope>IDENTIFICATION</scope>
    <source>
        <strain evidence="2">Yugu1</strain>
    </source>
</reference>
<proteinExistence type="predicted"/>
<dbReference type="EMBL" id="AGNK02003170">
    <property type="status" value="NOT_ANNOTATED_CDS"/>
    <property type="molecule type" value="Genomic_DNA"/>
</dbReference>